<proteinExistence type="predicted"/>
<name>A0A8S5LRC9_9CAUD</name>
<organism evidence="2">
    <name type="scientific">Myoviridae sp. ctfJc17</name>
    <dbReference type="NCBI Taxonomy" id="2827612"/>
    <lineage>
        <taxon>Viruses</taxon>
        <taxon>Duplodnaviria</taxon>
        <taxon>Heunggongvirae</taxon>
        <taxon>Uroviricota</taxon>
        <taxon>Caudoviricetes</taxon>
    </lineage>
</organism>
<protein>
    <submittedName>
        <fullName evidence="2">Uncharacterized protein</fullName>
    </submittedName>
</protein>
<reference evidence="2" key="1">
    <citation type="journal article" date="2021" name="Proc. Natl. Acad. Sci. U.S.A.">
        <title>A Catalog of Tens of Thousands of Viruses from Human Metagenomes Reveals Hidden Associations with Chronic Diseases.</title>
        <authorList>
            <person name="Tisza M.J."/>
            <person name="Buck C.B."/>
        </authorList>
    </citation>
    <scope>NUCLEOTIDE SEQUENCE</scope>
    <source>
        <strain evidence="2">CtfJc17</strain>
    </source>
</reference>
<keyword evidence="1" id="KW-1133">Transmembrane helix</keyword>
<evidence type="ECO:0000313" key="2">
    <source>
        <dbReference type="EMBL" id="DAD72424.1"/>
    </source>
</evidence>
<keyword evidence="1" id="KW-0472">Membrane</keyword>
<feature type="transmembrane region" description="Helical" evidence="1">
    <location>
        <begin position="35"/>
        <end position="55"/>
    </location>
</feature>
<dbReference type="EMBL" id="BK015898">
    <property type="protein sequence ID" value="DAD72424.1"/>
    <property type="molecule type" value="Genomic_DNA"/>
</dbReference>
<sequence length="63" mass="7629">MWIILGIIYAICIIPAWFMTKVICSMHRLTRPGFLFLTIWLIMPLFPIYFIITYIEKKHEPRD</sequence>
<accession>A0A8S5LRC9</accession>
<keyword evidence="1" id="KW-0812">Transmembrane</keyword>
<evidence type="ECO:0000256" key="1">
    <source>
        <dbReference type="SAM" id="Phobius"/>
    </source>
</evidence>
<feature type="transmembrane region" description="Helical" evidence="1">
    <location>
        <begin position="6"/>
        <end position="23"/>
    </location>
</feature>